<evidence type="ECO:0000313" key="3">
    <source>
        <dbReference type="Proteomes" id="UP001153269"/>
    </source>
</evidence>
<evidence type="ECO:0000313" key="2">
    <source>
        <dbReference type="EMBL" id="CAB1453243.1"/>
    </source>
</evidence>
<dbReference type="AlphaFoldDB" id="A0A9N7VLM7"/>
<name>A0A9N7VLM7_PLEPL</name>
<organism evidence="2 3">
    <name type="scientific">Pleuronectes platessa</name>
    <name type="common">European plaice</name>
    <dbReference type="NCBI Taxonomy" id="8262"/>
    <lineage>
        <taxon>Eukaryota</taxon>
        <taxon>Metazoa</taxon>
        <taxon>Chordata</taxon>
        <taxon>Craniata</taxon>
        <taxon>Vertebrata</taxon>
        <taxon>Euteleostomi</taxon>
        <taxon>Actinopterygii</taxon>
        <taxon>Neopterygii</taxon>
        <taxon>Teleostei</taxon>
        <taxon>Neoteleostei</taxon>
        <taxon>Acanthomorphata</taxon>
        <taxon>Carangaria</taxon>
        <taxon>Pleuronectiformes</taxon>
        <taxon>Pleuronectoidei</taxon>
        <taxon>Pleuronectidae</taxon>
        <taxon>Pleuronectes</taxon>
    </lineage>
</organism>
<comment type="caution">
    <text evidence="2">The sequence shown here is derived from an EMBL/GenBank/DDBJ whole genome shotgun (WGS) entry which is preliminary data.</text>
</comment>
<reference evidence="2" key="1">
    <citation type="submission" date="2020-03" db="EMBL/GenBank/DDBJ databases">
        <authorList>
            <person name="Weist P."/>
        </authorList>
    </citation>
    <scope>NUCLEOTIDE SEQUENCE</scope>
</reference>
<gene>
    <name evidence="2" type="ORF">PLEPLA_LOCUS40993</name>
</gene>
<dbReference type="EMBL" id="CADEAL010004162">
    <property type="protein sequence ID" value="CAB1453243.1"/>
    <property type="molecule type" value="Genomic_DNA"/>
</dbReference>
<proteinExistence type="predicted"/>
<sequence>MKLQSLREEPGDELLNLPVSIFVETSAGNKHSDFCQKQQDELTVDLNPDGREPVDPVVCSSKSGSTPCQNQDDGEHDVKLRLTNQHVTSRRYFHFHSRTRVHQVNTVPATLVPGSTLSRPLETTHAEVRSGSAASVAECKSCYTTTQPMKELSAENTGEEPQIICFQTLDFLLKKEAADLLCQSLESPRVSKWTSSSSTCPAPLLHPEMFVFFQFHVRHELETSSTRPLAHWEASTHCPAGSSHGLTPVAAGEDPEHVQRR</sequence>
<evidence type="ECO:0000256" key="1">
    <source>
        <dbReference type="SAM" id="MobiDB-lite"/>
    </source>
</evidence>
<accession>A0A9N7VLM7</accession>
<feature type="region of interest" description="Disordered" evidence="1">
    <location>
        <begin position="232"/>
        <end position="261"/>
    </location>
</feature>
<keyword evidence="3" id="KW-1185">Reference proteome</keyword>
<dbReference type="Proteomes" id="UP001153269">
    <property type="component" value="Unassembled WGS sequence"/>
</dbReference>
<protein>
    <submittedName>
        <fullName evidence="2">Uncharacterized protein</fullName>
    </submittedName>
</protein>